<dbReference type="Proteomes" id="UP001147752">
    <property type="component" value="Unassembled WGS sequence"/>
</dbReference>
<sequence length="466" mass="51663">MFQPYNLTSLDHFLPPVHLNLSLAFSLTDKDRVQALQRMEDAMARVLSKFPFLAGMVVPSTQRNGRRNALQVRPATAAELEECHILVTQHHIESTALTVDGKFNTALTPFQIVSPPPNPSPVLRLKANVIGNELHLALCLDHRVMDGSGAFAFISTLGAYCRDLNAPGSFTTSLAQEETRKHIEEIASTATPQDLPWTKFPPQTSEDEVPPDSNQVPISIPHVLDGRKIKMLHDACNSVLQSLHEKYKKDLPEMSLSPNLVVTALVSICSSRARSKAFPDKPELSSTMFVVENLRKALNLRRGYMGNVIVANQSPCDGSAHPPPEALQNIHVPEPLSPVGPEDIWRICNVVQTLQEASGRMDKQYAEGMIATMFRECDWASFRPGWGVDLLVSDIKSAKPFANFGPLGDLQSFDVRFDAFPGICWIMPNPPSDSTSPDPCWRLRWVLERAAMECLSSDPLFHWASV</sequence>
<reference evidence="3" key="1">
    <citation type="submission" date="2022-12" db="EMBL/GenBank/DDBJ databases">
        <authorList>
            <person name="Petersen C."/>
        </authorList>
    </citation>
    <scope>NUCLEOTIDE SEQUENCE</scope>
    <source>
        <strain evidence="3">IBT 3081</strain>
    </source>
</reference>
<dbReference type="Pfam" id="PF02458">
    <property type="entry name" value="Transferase"/>
    <property type="match status" value="1"/>
</dbReference>
<dbReference type="InterPro" id="IPR023213">
    <property type="entry name" value="CAT-like_dom_sf"/>
</dbReference>
<dbReference type="GO" id="GO:0016747">
    <property type="term" value="F:acyltransferase activity, transferring groups other than amino-acyl groups"/>
    <property type="evidence" value="ECO:0007669"/>
    <property type="project" value="TreeGrafter"/>
</dbReference>
<dbReference type="EMBL" id="JAPZBT010000003">
    <property type="protein sequence ID" value="KAJ5365386.1"/>
    <property type="molecule type" value="Genomic_DNA"/>
</dbReference>
<dbReference type="PANTHER" id="PTHR31642:SF310">
    <property type="entry name" value="FATTY ALCOHOL:CAFFEOYL-COA ACYLTRANSFERASE"/>
    <property type="match status" value="1"/>
</dbReference>
<evidence type="ECO:0000256" key="2">
    <source>
        <dbReference type="SAM" id="MobiDB-lite"/>
    </source>
</evidence>
<name>A0A9W9RS70_9EURO</name>
<comment type="caution">
    <text evidence="3">The sequence shown here is derived from an EMBL/GenBank/DDBJ whole genome shotgun (WGS) entry which is preliminary data.</text>
</comment>
<dbReference type="Gene3D" id="3.30.559.10">
    <property type="entry name" value="Chloramphenicol acetyltransferase-like domain"/>
    <property type="match status" value="2"/>
</dbReference>
<keyword evidence="4" id="KW-1185">Reference proteome</keyword>
<evidence type="ECO:0000313" key="3">
    <source>
        <dbReference type="EMBL" id="KAJ5365386.1"/>
    </source>
</evidence>
<evidence type="ECO:0000313" key="4">
    <source>
        <dbReference type="Proteomes" id="UP001147752"/>
    </source>
</evidence>
<keyword evidence="1" id="KW-0808">Transferase</keyword>
<gene>
    <name evidence="3" type="ORF">N7517_008272</name>
</gene>
<dbReference type="GeneID" id="81465185"/>
<reference evidence="3" key="2">
    <citation type="journal article" date="2023" name="IMA Fungus">
        <title>Comparative genomic study of the Penicillium genus elucidates a diverse pangenome and 15 lateral gene transfer events.</title>
        <authorList>
            <person name="Petersen C."/>
            <person name="Sorensen T."/>
            <person name="Nielsen M.R."/>
            <person name="Sondergaard T.E."/>
            <person name="Sorensen J.L."/>
            <person name="Fitzpatrick D.A."/>
            <person name="Frisvad J.C."/>
            <person name="Nielsen K.L."/>
        </authorList>
    </citation>
    <scope>NUCLEOTIDE SEQUENCE</scope>
    <source>
        <strain evidence="3">IBT 3081</strain>
    </source>
</reference>
<dbReference type="RefSeq" id="XP_056576853.1">
    <property type="nucleotide sequence ID" value="XM_056726002.1"/>
</dbReference>
<proteinExistence type="predicted"/>
<evidence type="ECO:0000256" key="1">
    <source>
        <dbReference type="ARBA" id="ARBA00022679"/>
    </source>
</evidence>
<dbReference type="OrthoDB" id="1862401at2759"/>
<dbReference type="PANTHER" id="PTHR31642">
    <property type="entry name" value="TRICHOTHECENE 3-O-ACETYLTRANSFERASE"/>
    <property type="match status" value="1"/>
</dbReference>
<feature type="region of interest" description="Disordered" evidence="2">
    <location>
        <begin position="193"/>
        <end position="216"/>
    </location>
</feature>
<accession>A0A9W9RS70</accession>
<protein>
    <submittedName>
        <fullName evidence="3">Uncharacterized protein</fullName>
    </submittedName>
</protein>
<dbReference type="InterPro" id="IPR050317">
    <property type="entry name" value="Plant_Fungal_Acyltransferase"/>
</dbReference>
<organism evidence="3 4">
    <name type="scientific">Penicillium concentricum</name>
    <dbReference type="NCBI Taxonomy" id="293559"/>
    <lineage>
        <taxon>Eukaryota</taxon>
        <taxon>Fungi</taxon>
        <taxon>Dikarya</taxon>
        <taxon>Ascomycota</taxon>
        <taxon>Pezizomycotina</taxon>
        <taxon>Eurotiomycetes</taxon>
        <taxon>Eurotiomycetidae</taxon>
        <taxon>Eurotiales</taxon>
        <taxon>Aspergillaceae</taxon>
        <taxon>Penicillium</taxon>
    </lineage>
</organism>
<dbReference type="AlphaFoldDB" id="A0A9W9RS70"/>